<evidence type="ECO:0000313" key="2">
    <source>
        <dbReference type="Proteomes" id="UP001207654"/>
    </source>
</evidence>
<dbReference type="Proteomes" id="UP001207654">
    <property type="component" value="Unassembled WGS sequence"/>
</dbReference>
<protein>
    <submittedName>
        <fullName evidence="1">Uncharacterized protein</fullName>
    </submittedName>
</protein>
<gene>
    <name evidence="1" type="ORF">OV287_43760</name>
</gene>
<sequence>MEEGKKSEASSEDMEQLGPYQLHEQVAQDEHSRGELYRATHETSGATALVLKPAAEDGAVPLTDWRVRCISSASFSYIAVEVEQSPWSVEPVRHSTEELMCVFEDVHEGVKRMARALPDFDEPRRRWPLGLALAGAAAVFALVFALSRQAPVLPQPGGPDTLAGAVPAPVSLEVQTNGAVPSTGNSFWGATDGGPSAIAHPFPRKPYKGQRLPPCKPRIEVEIMGACWVPHKLKAPCPEELYEYKGECYTTSMLPQPQPQSLEQ</sequence>
<organism evidence="1 2">
    <name type="scientific">Archangium lansingense</name>
    <dbReference type="NCBI Taxonomy" id="2995310"/>
    <lineage>
        <taxon>Bacteria</taxon>
        <taxon>Pseudomonadati</taxon>
        <taxon>Myxococcota</taxon>
        <taxon>Myxococcia</taxon>
        <taxon>Myxococcales</taxon>
        <taxon>Cystobacterineae</taxon>
        <taxon>Archangiaceae</taxon>
        <taxon>Archangium</taxon>
    </lineage>
</organism>
<proteinExistence type="predicted"/>
<accession>A0ABT4AI77</accession>
<comment type="caution">
    <text evidence="1">The sequence shown here is derived from an EMBL/GenBank/DDBJ whole genome shotgun (WGS) entry which is preliminary data.</text>
</comment>
<dbReference type="EMBL" id="JAPNKA010000001">
    <property type="protein sequence ID" value="MCY1081393.1"/>
    <property type="molecule type" value="Genomic_DNA"/>
</dbReference>
<name>A0ABT4AI77_9BACT</name>
<keyword evidence="2" id="KW-1185">Reference proteome</keyword>
<dbReference type="RefSeq" id="WP_267539993.1">
    <property type="nucleotide sequence ID" value="NZ_JAPNKA010000001.1"/>
</dbReference>
<evidence type="ECO:0000313" key="1">
    <source>
        <dbReference type="EMBL" id="MCY1081393.1"/>
    </source>
</evidence>
<reference evidence="1 2" key="1">
    <citation type="submission" date="2022-11" db="EMBL/GenBank/DDBJ databases">
        <title>Minimal conservation of predation-associated metabolite biosynthetic gene clusters underscores biosynthetic potential of Myxococcota including descriptions for ten novel species: Archangium lansinium sp. nov., Myxococcus landrumus sp. nov., Nannocystis bai.</title>
        <authorList>
            <person name="Ahearne A."/>
            <person name="Stevens C."/>
            <person name="Phillips K."/>
        </authorList>
    </citation>
    <scope>NUCLEOTIDE SEQUENCE [LARGE SCALE GENOMIC DNA]</scope>
    <source>
        <strain evidence="1 2">MIWBW</strain>
    </source>
</reference>